<keyword evidence="10" id="KW-1185">Reference proteome</keyword>
<dbReference type="Proteomes" id="UP001238163">
    <property type="component" value="Unassembled WGS sequence"/>
</dbReference>
<dbReference type="InterPro" id="IPR051674">
    <property type="entry name" value="Malate_Decarboxylase"/>
</dbReference>
<reference evidence="9" key="1">
    <citation type="submission" date="2023-07" db="EMBL/GenBank/DDBJ databases">
        <title>Genomic Encyclopedia of Type Strains, Phase IV (KMG-IV): sequencing the most valuable type-strain genomes for metagenomic binning, comparative biology and taxonomic classification.</title>
        <authorList>
            <person name="Goeker M."/>
        </authorList>
    </citation>
    <scope>NUCLEOTIDE SEQUENCE</scope>
    <source>
        <strain evidence="9">DSM 24202</strain>
    </source>
</reference>
<proteinExistence type="inferred from homology"/>
<dbReference type="SUPFAM" id="SSF51735">
    <property type="entry name" value="NAD(P)-binding Rossmann-fold domains"/>
    <property type="match status" value="1"/>
</dbReference>
<dbReference type="GO" id="GO:0046872">
    <property type="term" value="F:metal ion binding"/>
    <property type="evidence" value="ECO:0007669"/>
    <property type="project" value="UniProtKB-KW"/>
</dbReference>
<dbReference type="GO" id="GO:0004473">
    <property type="term" value="F:malate dehydrogenase (decarboxylating) (NADP+) activity"/>
    <property type="evidence" value="ECO:0007669"/>
    <property type="project" value="UniProtKB-EC"/>
</dbReference>
<evidence type="ECO:0000313" key="9">
    <source>
        <dbReference type="EMBL" id="MDQ0291182.1"/>
    </source>
</evidence>
<name>A0AAE3VII5_9BACT</name>
<evidence type="ECO:0000313" key="10">
    <source>
        <dbReference type="Proteomes" id="UP001238163"/>
    </source>
</evidence>
<dbReference type="CDD" id="cd05311">
    <property type="entry name" value="NAD_bind_2_malic_enz"/>
    <property type="match status" value="1"/>
</dbReference>
<evidence type="ECO:0000256" key="1">
    <source>
        <dbReference type="ARBA" id="ARBA00001936"/>
    </source>
</evidence>
<dbReference type="Gene3D" id="3.40.50.720">
    <property type="entry name" value="NAD(P)-binding Rossmann-like Domain"/>
    <property type="match status" value="1"/>
</dbReference>
<dbReference type="FunFam" id="3.40.50.720:FF:000095">
    <property type="entry name" value="NADP-dependent malic enzyme"/>
    <property type="match status" value="1"/>
</dbReference>
<evidence type="ECO:0000256" key="5">
    <source>
        <dbReference type="ARBA" id="ARBA00023002"/>
    </source>
</evidence>
<dbReference type="InterPro" id="IPR012301">
    <property type="entry name" value="Malic_N_dom"/>
</dbReference>
<dbReference type="InterPro" id="IPR015884">
    <property type="entry name" value="Malic_enzyme_CS"/>
</dbReference>
<dbReference type="InterPro" id="IPR045213">
    <property type="entry name" value="Malic_NAD-bd_bact_type"/>
</dbReference>
<dbReference type="FunFam" id="3.40.50.10380:FF:000003">
    <property type="entry name" value="NADP-dependent malic enzyme"/>
    <property type="match status" value="1"/>
</dbReference>
<feature type="domain" description="Malic enzyme N-terminal" evidence="8">
    <location>
        <begin position="20"/>
        <end position="160"/>
    </location>
</feature>
<evidence type="ECO:0000256" key="4">
    <source>
        <dbReference type="ARBA" id="ARBA00022723"/>
    </source>
</evidence>
<dbReference type="PANTHER" id="PTHR43237:SF4">
    <property type="entry name" value="NADP-DEPENDENT MALIC ENZYME"/>
    <property type="match status" value="1"/>
</dbReference>
<dbReference type="SMART" id="SM01274">
    <property type="entry name" value="malic"/>
    <property type="match status" value="1"/>
</dbReference>
<dbReference type="PRINTS" id="PR00072">
    <property type="entry name" value="MALOXRDTASE"/>
</dbReference>
<dbReference type="InterPro" id="IPR037062">
    <property type="entry name" value="Malic_N_dom_sf"/>
</dbReference>
<evidence type="ECO:0000256" key="6">
    <source>
        <dbReference type="RuleBase" id="RU003427"/>
    </source>
</evidence>
<dbReference type="Pfam" id="PF00390">
    <property type="entry name" value="malic"/>
    <property type="match status" value="1"/>
</dbReference>
<dbReference type="PANTHER" id="PTHR43237">
    <property type="entry name" value="NADP-DEPENDENT MALIC ENZYME"/>
    <property type="match status" value="1"/>
</dbReference>
<evidence type="ECO:0000256" key="3">
    <source>
        <dbReference type="ARBA" id="ARBA00008785"/>
    </source>
</evidence>
<evidence type="ECO:0000259" key="8">
    <source>
        <dbReference type="SMART" id="SM01274"/>
    </source>
</evidence>
<feature type="domain" description="Malic enzyme NAD-binding" evidence="7">
    <location>
        <begin position="172"/>
        <end position="420"/>
    </location>
</feature>
<protein>
    <submittedName>
        <fullName evidence="9">Malate dehydrogenase (Oxaloacetate-decarboxylating)(NADP+)</fullName>
        <ecNumber evidence="9">1.1.1.40</ecNumber>
    </submittedName>
</protein>
<accession>A0AAE3VII5</accession>
<sequence>MSSNDSLKSRSLSYHEEPVPGKISVISSKPCETQQDLSLAYTPGVAEPCLAIKDDPASVYRYTSKGNTVAVVSDGTAVLGLGNIGPAAGLPVMEGKAVLFKRFADIDAIPICLSKVFTADGHTDADKLIAVAETLEPTFGGINLEDIAAPACFKVETVLKERMGIPVFHDDQHGTAIISLAALLNAVPLTDRSLDTLQVVVNGAGAAGIACAEFYILAGVRRENVVICDSHGVVYQGREKGMNPAKERLATSKPCRTLAEALVGADMFLGCSVGRCVTQDMVRSMAAKPIVLAMANPVPEIFPEDALAAGAYVVGTGRTDFPNQVNNVLGFPGIFRGALDVRARDITEEMKLAASRALAEVARATIPAEVKAQLAKAYPADAAAGVFDGECPVKPSYVIPKPFDPRVVPHVARRVAEAAVAQGNADAPIADFDAYEAALVKRLAHG</sequence>
<evidence type="ECO:0000259" key="7">
    <source>
        <dbReference type="SMART" id="SM00919"/>
    </source>
</evidence>
<comment type="cofactor">
    <cofactor evidence="1">
        <name>Mn(2+)</name>
        <dbReference type="ChEBI" id="CHEBI:29035"/>
    </cofactor>
</comment>
<comment type="caution">
    <text evidence="9">The sequence shown here is derived from an EMBL/GenBank/DDBJ whole genome shotgun (WGS) entry which is preliminary data.</text>
</comment>
<dbReference type="GO" id="GO:0051287">
    <property type="term" value="F:NAD binding"/>
    <property type="evidence" value="ECO:0007669"/>
    <property type="project" value="InterPro"/>
</dbReference>
<dbReference type="InterPro" id="IPR036291">
    <property type="entry name" value="NAD(P)-bd_dom_sf"/>
</dbReference>
<dbReference type="Pfam" id="PF03949">
    <property type="entry name" value="Malic_M"/>
    <property type="match status" value="1"/>
</dbReference>
<dbReference type="InterPro" id="IPR046346">
    <property type="entry name" value="Aminoacid_DH-like_N_sf"/>
</dbReference>
<dbReference type="Gene3D" id="3.40.50.10380">
    <property type="entry name" value="Malic enzyme, N-terminal domain"/>
    <property type="match status" value="1"/>
</dbReference>
<comment type="similarity">
    <text evidence="3 6">Belongs to the malic enzymes family.</text>
</comment>
<dbReference type="SMART" id="SM00919">
    <property type="entry name" value="Malic_M"/>
    <property type="match status" value="1"/>
</dbReference>
<dbReference type="EMBL" id="JAUSVL010000001">
    <property type="protein sequence ID" value="MDQ0291182.1"/>
    <property type="molecule type" value="Genomic_DNA"/>
</dbReference>
<dbReference type="InterPro" id="IPR001891">
    <property type="entry name" value="Malic_OxRdtase"/>
</dbReference>
<keyword evidence="4 6" id="KW-0479">Metal-binding</keyword>
<dbReference type="AlphaFoldDB" id="A0AAE3VII5"/>
<dbReference type="PROSITE" id="PS00331">
    <property type="entry name" value="MALIC_ENZYMES"/>
    <property type="match status" value="1"/>
</dbReference>
<gene>
    <name evidence="9" type="ORF">J3R75_003289</name>
</gene>
<dbReference type="RefSeq" id="WP_307263599.1">
    <property type="nucleotide sequence ID" value="NZ_JAUSVL010000001.1"/>
</dbReference>
<dbReference type="EC" id="1.1.1.40" evidence="9"/>
<evidence type="ECO:0000256" key="2">
    <source>
        <dbReference type="ARBA" id="ARBA00001946"/>
    </source>
</evidence>
<dbReference type="SUPFAM" id="SSF53223">
    <property type="entry name" value="Aminoacid dehydrogenase-like, N-terminal domain"/>
    <property type="match status" value="1"/>
</dbReference>
<organism evidence="9 10">
    <name type="scientific">Oligosphaera ethanolica</name>
    <dbReference type="NCBI Taxonomy" id="760260"/>
    <lineage>
        <taxon>Bacteria</taxon>
        <taxon>Pseudomonadati</taxon>
        <taxon>Lentisphaerota</taxon>
        <taxon>Oligosphaeria</taxon>
        <taxon>Oligosphaerales</taxon>
        <taxon>Oligosphaeraceae</taxon>
        <taxon>Oligosphaera</taxon>
    </lineage>
</organism>
<keyword evidence="5 9" id="KW-0560">Oxidoreductase</keyword>
<comment type="cofactor">
    <cofactor evidence="2">
        <name>Mg(2+)</name>
        <dbReference type="ChEBI" id="CHEBI:18420"/>
    </cofactor>
</comment>
<dbReference type="InterPro" id="IPR012302">
    <property type="entry name" value="Malic_NAD-bd"/>
</dbReference>